<comment type="caution">
    <text evidence="3">The sequence shown here is derived from an EMBL/GenBank/DDBJ whole genome shotgun (WGS) entry which is preliminary data.</text>
</comment>
<proteinExistence type="predicted"/>
<gene>
    <name evidence="3" type="ORF">IAB77_00250</name>
</gene>
<reference evidence="3" key="1">
    <citation type="submission" date="2020-10" db="EMBL/GenBank/DDBJ databases">
        <authorList>
            <person name="Gilroy R."/>
        </authorList>
    </citation>
    <scope>NUCLEOTIDE SEQUENCE</scope>
    <source>
        <strain evidence="3">ChiBcolR7-354</strain>
    </source>
</reference>
<reference evidence="3" key="2">
    <citation type="journal article" date="2021" name="PeerJ">
        <title>Extensive microbial diversity within the chicken gut microbiome revealed by metagenomics and culture.</title>
        <authorList>
            <person name="Gilroy R."/>
            <person name="Ravi A."/>
            <person name="Getino M."/>
            <person name="Pursley I."/>
            <person name="Horton D.L."/>
            <person name="Alikhan N.F."/>
            <person name="Baker D."/>
            <person name="Gharbi K."/>
            <person name="Hall N."/>
            <person name="Watson M."/>
            <person name="Adriaenssens E.M."/>
            <person name="Foster-Nyarko E."/>
            <person name="Jarju S."/>
            <person name="Secka A."/>
            <person name="Antonio M."/>
            <person name="Oren A."/>
            <person name="Chaudhuri R.R."/>
            <person name="La Ragione R."/>
            <person name="Hildebrand F."/>
            <person name="Pallen M.J."/>
        </authorList>
    </citation>
    <scope>NUCLEOTIDE SEQUENCE</scope>
    <source>
        <strain evidence="3">ChiBcolR7-354</strain>
    </source>
</reference>
<keyword evidence="2" id="KW-0732">Signal</keyword>
<feature type="chain" id="PRO_5039095995" description="Haem-binding uptake Tiki superfamily ChaN domain-containing protein" evidence="2">
    <location>
        <begin position="24"/>
        <end position="379"/>
    </location>
</feature>
<evidence type="ECO:0000256" key="1">
    <source>
        <dbReference type="SAM" id="MobiDB-lite"/>
    </source>
</evidence>
<dbReference type="PROSITE" id="PS51257">
    <property type="entry name" value="PROKAR_LIPOPROTEIN"/>
    <property type="match status" value="1"/>
</dbReference>
<name>A0A9D0ZBV6_9FIRM</name>
<dbReference type="AlphaFoldDB" id="A0A9D0ZBV6"/>
<feature type="region of interest" description="Disordered" evidence="1">
    <location>
        <begin position="27"/>
        <end position="52"/>
    </location>
</feature>
<dbReference type="Proteomes" id="UP000824262">
    <property type="component" value="Unassembled WGS sequence"/>
</dbReference>
<dbReference type="SUPFAM" id="SSF159501">
    <property type="entry name" value="EreA/ChaN-like"/>
    <property type="match status" value="1"/>
</dbReference>
<protein>
    <recommendedName>
        <fullName evidence="5">Haem-binding uptake Tiki superfamily ChaN domain-containing protein</fullName>
    </recommendedName>
</protein>
<feature type="signal peptide" evidence="2">
    <location>
        <begin position="1"/>
        <end position="23"/>
    </location>
</feature>
<organism evidence="3 4">
    <name type="scientific">Candidatus Scatomorpha intestinavium</name>
    <dbReference type="NCBI Taxonomy" id="2840922"/>
    <lineage>
        <taxon>Bacteria</taxon>
        <taxon>Bacillati</taxon>
        <taxon>Bacillota</taxon>
        <taxon>Clostridia</taxon>
        <taxon>Eubacteriales</taxon>
        <taxon>Candidatus Scatomorpha</taxon>
    </lineage>
</organism>
<dbReference type="EMBL" id="DVGA01000004">
    <property type="protein sequence ID" value="HIQ77670.1"/>
    <property type="molecule type" value="Genomic_DNA"/>
</dbReference>
<sequence>MKKTIIMLLAAAMLALTACGGSAAEPAEPAETKAANSPEAQASMQPEPESPEQGEIYLYGEEHSNERLLAIELELWQGYYEDGMRHLFIEYGYANAQLLNLWLRAEDDEILEDFYQKSAGTQGHSKYTFDWFRSIKETCPETVFHGTDVDHLAQTGFSGQYLDYLEENGLQDSEEYALAVQGMTQADEYYRLGRTDAIAAARYRERMMAENFIRERDTIPGEDIMGIYGAAHVRPGDNTYLGGEGENMADMLIEAYGETLHTDDLTQRPLRTDTLMVNGKEYQASYYGEVDISDWSEDYVSREFWRLEDAGSDFDGLEPTGWLPESNYPMEIETGQAFVIKYHRADGGSEQRVLRCVEERFIDPNGGDQGLVTHELALP</sequence>
<evidence type="ECO:0000313" key="3">
    <source>
        <dbReference type="EMBL" id="HIQ77670.1"/>
    </source>
</evidence>
<accession>A0A9D0ZBV6</accession>
<evidence type="ECO:0000313" key="4">
    <source>
        <dbReference type="Proteomes" id="UP000824262"/>
    </source>
</evidence>
<evidence type="ECO:0000256" key="2">
    <source>
        <dbReference type="SAM" id="SignalP"/>
    </source>
</evidence>
<evidence type="ECO:0008006" key="5">
    <source>
        <dbReference type="Google" id="ProtNLM"/>
    </source>
</evidence>